<dbReference type="InterPro" id="IPR013249">
    <property type="entry name" value="RNA_pol_sigma70_r4_t2"/>
</dbReference>
<evidence type="ECO:0000313" key="7">
    <source>
        <dbReference type="EMBL" id="BBK23803.1"/>
    </source>
</evidence>
<dbReference type="InterPro" id="IPR013325">
    <property type="entry name" value="RNA_pol_sigma_r2"/>
</dbReference>
<evidence type="ECO:0000256" key="2">
    <source>
        <dbReference type="ARBA" id="ARBA00023015"/>
    </source>
</evidence>
<dbReference type="GO" id="GO:0006352">
    <property type="term" value="P:DNA-templated transcription initiation"/>
    <property type="evidence" value="ECO:0007669"/>
    <property type="project" value="InterPro"/>
</dbReference>
<evidence type="ECO:0000256" key="3">
    <source>
        <dbReference type="ARBA" id="ARBA00023082"/>
    </source>
</evidence>
<evidence type="ECO:0000256" key="1">
    <source>
        <dbReference type="ARBA" id="ARBA00010641"/>
    </source>
</evidence>
<evidence type="ECO:0000259" key="6">
    <source>
        <dbReference type="Pfam" id="PF08281"/>
    </source>
</evidence>
<organism evidence="7 8">
    <name type="scientific">Amedibacterium intestinale</name>
    <dbReference type="NCBI Taxonomy" id="2583452"/>
    <lineage>
        <taxon>Bacteria</taxon>
        <taxon>Bacillati</taxon>
        <taxon>Bacillota</taxon>
        <taxon>Erysipelotrichia</taxon>
        <taxon>Erysipelotrichales</taxon>
        <taxon>Erysipelotrichaceae</taxon>
        <taxon>Amedibacterium</taxon>
    </lineage>
</organism>
<evidence type="ECO:0008006" key="9">
    <source>
        <dbReference type="Google" id="ProtNLM"/>
    </source>
</evidence>
<dbReference type="SUPFAM" id="SSF88946">
    <property type="entry name" value="Sigma2 domain of RNA polymerase sigma factors"/>
    <property type="match status" value="1"/>
</dbReference>
<keyword evidence="8" id="KW-1185">Reference proteome</keyword>
<dbReference type="Gene3D" id="1.10.1740.10">
    <property type="match status" value="1"/>
</dbReference>
<feature type="domain" description="RNA polymerase sigma-70 region 2" evidence="5">
    <location>
        <begin position="11"/>
        <end position="73"/>
    </location>
</feature>
<keyword evidence="3" id="KW-0731">Sigma factor</keyword>
<dbReference type="GO" id="GO:0016987">
    <property type="term" value="F:sigma factor activity"/>
    <property type="evidence" value="ECO:0007669"/>
    <property type="project" value="UniProtKB-KW"/>
</dbReference>
<dbReference type="Gene3D" id="1.10.10.10">
    <property type="entry name" value="Winged helix-like DNA-binding domain superfamily/Winged helix DNA-binding domain"/>
    <property type="match status" value="1"/>
</dbReference>
<dbReference type="GO" id="GO:0003677">
    <property type="term" value="F:DNA binding"/>
    <property type="evidence" value="ECO:0007669"/>
    <property type="project" value="InterPro"/>
</dbReference>
<evidence type="ECO:0000256" key="4">
    <source>
        <dbReference type="ARBA" id="ARBA00023163"/>
    </source>
</evidence>
<reference evidence="8" key="1">
    <citation type="submission" date="2019-05" db="EMBL/GenBank/DDBJ databases">
        <title>Complete genome sequencing of Absiella argi strain JCM 30884.</title>
        <authorList>
            <person name="Sakamoto M."/>
            <person name="Murakami T."/>
            <person name="Mori H."/>
        </authorList>
    </citation>
    <scope>NUCLEOTIDE SEQUENCE [LARGE SCALE GENOMIC DNA]</scope>
    <source>
        <strain evidence="8">JCM 30884</strain>
    </source>
</reference>
<dbReference type="Pfam" id="PF08281">
    <property type="entry name" value="Sigma70_r4_2"/>
    <property type="match status" value="1"/>
</dbReference>
<evidence type="ECO:0000259" key="5">
    <source>
        <dbReference type="Pfam" id="PF04542"/>
    </source>
</evidence>
<dbReference type="InterPro" id="IPR007627">
    <property type="entry name" value="RNA_pol_sigma70_r2"/>
</dbReference>
<feature type="domain" description="RNA polymerase sigma factor 70 region 4 type 2" evidence="6">
    <location>
        <begin position="98"/>
        <end position="148"/>
    </location>
</feature>
<dbReference type="InterPro" id="IPR013324">
    <property type="entry name" value="RNA_pol_sigma_r3/r4-like"/>
</dbReference>
<dbReference type="PANTHER" id="PTHR43133">
    <property type="entry name" value="RNA POLYMERASE ECF-TYPE SIGMA FACTO"/>
    <property type="match status" value="1"/>
</dbReference>
<dbReference type="InterPro" id="IPR014284">
    <property type="entry name" value="RNA_pol_sigma-70_dom"/>
</dbReference>
<dbReference type="CDD" id="cd06171">
    <property type="entry name" value="Sigma70_r4"/>
    <property type="match status" value="1"/>
</dbReference>
<keyword evidence="2" id="KW-0805">Transcription regulation</keyword>
<dbReference type="EMBL" id="AP019695">
    <property type="protein sequence ID" value="BBK23803.1"/>
    <property type="molecule type" value="Genomic_DNA"/>
</dbReference>
<name>A0A6N4TM23_9FIRM</name>
<dbReference type="KEGG" id="aarg:Aargi30884_27060"/>
<sequence length="160" mass="19112">MKSEEEMTYAIHQYGDLVQKICCLHKKQKSDIDDIFQTVFLKYAQAKDFNDREHEKAWIVKVTMNACKSTYRDWFHKHASLSDVIETYGISQENTSYMLDALYKLNENYRKVIYLHYYEGYKIKEIADILHKKENTIHTWLKRAKDELKDLLGGDLDAFR</sequence>
<protein>
    <recommendedName>
        <fullName evidence="9">RNA polymerase subunit sigma-24</fullName>
    </recommendedName>
</protein>
<proteinExistence type="inferred from homology"/>
<gene>
    <name evidence="7" type="ORF">Aargi30884_27060</name>
</gene>
<dbReference type="AlphaFoldDB" id="A0A6N4TM23"/>
<evidence type="ECO:0000313" key="8">
    <source>
        <dbReference type="Proteomes" id="UP000464754"/>
    </source>
</evidence>
<dbReference type="Proteomes" id="UP000464754">
    <property type="component" value="Chromosome"/>
</dbReference>
<dbReference type="PANTHER" id="PTHR43133:SF60">
    <property type="entry name" value="RNA POLYMERASE SIGMA FACTOR SIGV"/>
    <property type="match status" value="1"/>
</dbReference>
<dbReference type="RefSeq" id="WP_115715632.1">
    <property type="nucleotide sequence ID" value="NZ_AP019695.1"/>
</dbReference>
<keyword evidence="4" id="KW-0804">Transcription</keyword>
<dbReference type="InterPro" id="IPR036388">
    <property type="entry name" value="WH-like_DNA-bd_sf"/>
</dbReference>
<dbReference type="NCBIfam" id="TIGR02937">
    <property type="entry name" value="sigma70-ECF"/>
    <property type="match status" value="1"/>
</dbReference>
<dbReference type="SUPFAM" id="SSF88659">
    <property type="entry name" value="Sigma3 and sigma4 domains of RNA polymerase sigma factors"/>
    <property type="match status" value="1"/>
</dbReference>
<dbReference type="InterPro" id="IPR039425">
    <property type="entry name" value="RNA_pol_sigma-70-like"/>
</dbReference>
<accession>A0A6N4TM23</accession>
<comment type="similarity">
    <text evidence="1">Belongs to the sigma-70 factor family. ECF subfamily.</text>
</comment>
<dbReference type="Pfam" id="PF04542">
    <property type="entry name" value="Sigma70_r2"/>
    <property type="match status" value="1"/>
</dbReference>